<dbReference type="InterPro" id="IPR036063">
    <property type="entry name" value="Smr_dom_sf"/>
</dbReference>
<dbReference type="PROSITE" id="PS50828">
    <property type="entry name" value="SMR"/>
    <property type="match status" value="1"/>
</dbReference>
<feature type="region of interest" description="Disordered" evidence="1">
    <location>
        <begin position="53"/>
        <end position="108"/>
    </location>
</feature>
<reference evidence="3 4" key="1">
    <citation type="journal article" date="2011" name="BMC Genomics">
        <title>Genomic insights into an obligate epibiotic bacterial predator: Micavibrio aeruginosavorus ARL-13.</title>
        <authorList>
            <person name="Wang Z."/>
            <person name="Kadouri D."/>
            <person name="Wu M."/>
        </authorList>
    </citation>
    <scope>NUCLEOTIDE SEQUENCE [LARGE SCALE GENOMIC DNA]</scope>
    <source>
        <strain evidence="3 4">ARL-13</strain>
    </source>
</reference>
<feature type="compositionally biased region" description="Low complexity" evidence="1">
    <location>
        <begin position="53"/>
        <end position="70"/>
    </location>
</feature>
<proteinExistence type="predicted"/>
<keyword evidence="4" id="KW-1185">Reference proteome</keyword>
<dbReference type="AlphaFoldDB" id="G2KLG4"/>
<dbReference type="KEGG" id="mai:MICA_52"/>
<evidence type="ECO:0000259" key="2">
    <source>
        <dbReference type="PROSITE" id="PS50828"/>
    </source>
</evidence>
<dbReference type="PANTHER" id="PTHR35562:SF2">
    <property type="entry name" value="DNA ENDONUCLEASE SMRA-RELATED"/>
    <property type="match status" value="1"/>
</dbReference>
<evidence type="ECO:0000313" key="4">
    <source>
        <dbReference type="Proteomes" id="UP000009286"/>
    </source>
</evidence>
<dbReference type="eggNOG" id="COG2840">
    <property type="taxonomic scope" value="Bacteria"/>
</dbReference>
<feature type="compositionally biased region" description="Pro residues" evidence="1">
    <location>
        <begin position="1"/>
        <end position="13"/>
    </location>
</feature>
<gene>
    <name evidence="3" type="ordered locus">MICA_52</name>
</gene>
<evidence type="ECO:0000313" key="3">
    <source>
        <dbReference type="EMBL" id="AEP08400.1"/>
    </source>
</evidence>
<protein>
    <submittedName>
        <fullName evidence="3">Smr domain protein</fullName>
    </submittedName>
</protein>
<dbReference type="InterPro" id="IPR002625">
    <property type="entry name" value="Smr_dom"/>
</dbReference>
<accession>G2KLG4</accession>
<sequence>MIMAKKPPPPPASETPGQTGEKHKKNPKENRGLSDEDQGLWAYVLRDVLPLPGKRAKPAAPAADHTPAHGVSSPQTTVGPSPAPALSPPAVRTDLSPGSGLDRRNANRLRKGQMVIEGRLDLHGLRQAEAQARLTQFLLSAHAAGKRCVLVITGKGNSKMQADTDDGRPGWMRNEPGVLRQNLPAWLRQDPLRAIVLEMSAATPRDGGSGAFYILLRRDRG</sequence>
<name>G2KLG4_MICAA</name>
<dbReference type="PANTHER" id="PTHR35562">
    <property type="entry name" value="DNA ENDONUCLEASE SMRA-RELATED"/>
    <property type="match status" value="1"/>
</dbReference>
<dbReference type="STRING" id="856793.MICA_52"/>
<evidence type="ECO:0000256" key="1">
    <source>
        <dbReference type="SAM" id="MobiDB-lite"/>
    </source>
</evidence>
<feature type="region of interest" description="Disordered" evidence="1">
    <location>
        <begin position="1"/>
        <end position="39"/>
    </location>
</feature>
<dbReference type="HOGENOM" id="CLU_055978_2_0_5"/>
<dbReference type="Gene3D" id="3.30.1370.110">
    <property type="match status" value="1"/>
</dbReference>
<dbReference type="SUPFAM" id="SSF160443">
    <property type="entry name" value="SMR domain-like"/>
    <property type="match status" value="1"/>
</dbReference>
<organism evidence="3 4">
    <name type="scientific">Micavibrio aeruginosavorus (strain ARL-13)</name>
    <dbReference type="NCBI Taxonomy" id="856793"/>
    <lineage>
        <taxon>Bacteria</taxon>
        <taxon>Pseudomonadati</taxon>
        <taxon>Bdellovibrionota</taxon>
        <taxon>Bdellovibrionia</taxon>
        <taxon>Bdellovibrionales</taxon>
        <taxon>Pseudobdellovibrionaceae</taxon>
        <taxon>Micavibrio</taxon>
    </lineage>
</organism>
<feature type="domain" description="Smr" evidence="2">
    <location>
        <begin position="120"/>
        <end position="217"/>
    </location>
</feature>
<dbReference type="EMBL" id="CP002382">
    <property type="protein sequence ID" value="AEP08400.1"/>
    <property type="molecule type" value="Genomic_DNA"/>
</dbReference>
<dbReference type="Proteomes" id="UP000009286">
    <property type="component" value="Chromosome"/>
</dbReference>
<dbReference type="SMART" id="SM00463">
    <property type="entry name" value="SMR"/>
    <property type="match status" value="1"/>
</dbReference>
<dbReference type="Pfam" id="PF01713">
    <property type="entry name" value="Smr"/>
    <property type="match status" value="1"/>
</dbReference>